<dbReference type="EMBL" id="CP042326">
    <property type="protein sequence ID" value="QDZ40156.1"/>
    <property type="molecule type" value="Genomic_DNA"/>
</dbReference>
<dbReference type="AlphaFoldDB" id="A0A5B8NMI9"/>
<dbReference type="Proteomes" id="UP000318453">
    <property type="component" value="Chromosome"/>
</dbReference>
<protein>
    <recommendedName>
        <fullName evidence="3">Sel1 repeat family protein</fullName>
    </recommendedName>
</protein>
<dbReference type="OrthoDB" id="370799at2"/>
<sequence length="105" mass="11847">MRFEDFKSAIAQGQSCPTSLPPALQGLWIDQQGDWNQAHQIVQNAGDQDSAWVHAYLHREEGDLGNARYWYRRAGKSVSQGSLAEEWEEIAQELCKKAASTEIKI</sequence>
<dbReference type="RefSeq" id="WP_146295841.1">
    <property type="nucleotide sequence ID" value="NZ_CP042326.1"/>
</dbReference>
<evidence type="ECO:0008006" key="3">
    <source>
        <dbReference type="Google" id="ProtNLM"/>
    </source>
</evidence>
<gene>
    <name evidence="1" type="ORF">FRE64_09465</name>
</gene>
<evidence type="ECO:0000313" key="2">
    <source>
        <dbReference type="Proteomes" id="UP000318453"/>
    </source>
</evidence>
<name>A0A5B8NMI9_9CHRO</name>
<proteinExistence type="predicted"/>
<dbReference type="KEGG" id="enn:FRE64_09465"/>
<reference evidence="1" key="1">
    <citation type="submission" date="2019-08" db="EMBL/GenBank/DDBJ databases">
        <title>Carotenoids and Carotenoid Binding Proteins in the Halophilic Cyanobacterium Euhalothece sp. ZM00.</title>
        <authorList>
            <person name="Cho S.M."/>
            <person name="Song J.Y."/>
            <person name="Park Y.-I."/>
        </authorList>
    </citation>
    <scope>NUCLEOTIDE SEQUENCE [LARGE SCALE GENOMIC DNA]</scope>
    <source>
        <strain evidence="1">Z-M001</strain>
    </source>
</reference>
<organism evidence="1 2">
    <name type="scientific">Euhalothece natronophila Z-M001</name>
    <dbReference type="NCBI Taxonomy" id="522448"/>
    <lineage>
        <taxon>Bacteria</taxon>
        <taxon>Bacillati</taxon>
        <taxon>Cyanobacteriota</taxon>
        <taxon>Cyanophyceae</taxon>
        <taxon>Oscillatoriophycideae</taxon>
        <taxon>Chroococcales</taxon>
        <taxon>Halothecacae</taxon>
        <taxon>Halothece cluster</taxon>
        <taxon>Euhalothece</taxon>
    </lineage>
</organism>
<keyword evidence="2" id="KW-1185">Reference proteome</keyword>
<accession>A0A5B8NMI9</accession>
<evidence type="ECO:0000313" key="1">
    <source>
        <dbReference type="EMBL" id="QDZ40156.1"/>
    </source>
</evidence>